<evidence type="ECO:0000256" key="1">
    <source>
        <dbReference type="ARBA" id="ARBA00005367"/>
    </source>
</evidence>
<protein>
    <submittedName>
        <fullName evidence="2">YacL family protein</fullName>
    </submittedName>
</protein>
<name>A0ABS2HMN9_9VIBR</name>
<keyword evidence="3" id="KW-1185">Reference proteome</keyword>
<comment type="similarity">
    <text evidence="1">Belongs to the UPF0231 family.</text>
</comment>
<proteinExistence type="inferred from homology"/>
<organism evidence="2 3">
    <name type="scientific">Vibrio ulleungensis</name>
    <dbReference type="NCBI Taxonomy" id="2807619"/>
    <lineage>
        <taxon>Bacteria</taxon>
        <taxon>Pseudomonadati</taxon>
        <taxon>Pseudomonadota</taxon>
        <taxon>Gammaproteobacteria</taxon>
        <taxon>Vibrionales</taxon>
        <taxon>Vibrionaceae</taxon>
        <taxon>Vibrio</taxon>
    </lineage>
</organism>
<dbReference type="Proteomes" id="UP000809621">
    <property type="component" value="Unassembled WGS sequence"/>
</dbReference>
<dbReference type="PIRSF" id="PIRSF006287">
    <property type="entry name" value="UCP006287"/>
    <property type="match status" value="1"/>
</dbReference>
<reference evidence="2 3" key="1">
    <citation type="submission" date="2021-02" db="EMBL/GenBank/DDBJ databases">
        <authorList>
            <person name="Park J.-S."/>
        </authorList>
    </citation>
    <scope>NUCLEOTIDE SEQUENCE [LARGE SCALE GENOMIC DNA]</scope>
    <source>
        <strain evidence="2 3">188UL20-2</strain>
    </source>
</reference>
<sequence length="121" mass="14102">MDYEFRKNLIEGGYSARFSMEHQFIARWVIEDLGTDDARISTLLNHIEAHLANGTTIEQRGPEMTLTIEDNEVVIQSNDLFSEQEFELEQDMDLYQSESIAECGIEDFEAMLHSWRAFFTK</sequence>
<evidence type="ECO:0000313" key="2">
    <source>
        <dbReference type="EMBL" id="MBM7037837.1"/>
    </source>
</evidence>
<dbReference type="EMBL" id="JAFEUM010000007">
    <property type="protein sequence ID" value="MBM7037837.1"/>
    <property type="molecule type" value="Genomic_DNA"/>
</dbReference>
<accession>A0ABS2HMN9</accession>
<dbReference type="InterPro" id="IPR008249">
    <property type="entry name" value="UPF0231"/>
</dbReference>
<dbReference type="Pfam" id="PF06062">
    <property type="entry name" value="UPF0231"/>
    <property type="match status" value="1"/>
</dbReference>
<comment type="caution">
    <text evidence="2">The sequence shown here is derived from an EMBL/GenBank/DDBJ whole genome shotgun (WGS) entry which is preliminary data.</text>
</comment>
<dbReference type="RefSeq" id="WP_205159343.1">
    <property type="nucleotide sequence ID" value="NZ_JAFEUM010000007.1"/>
</dbReference>
<gene>
    <name evidence="2" type="ORF">JQC93_15615</name>
</gene>
<evidence type="ECO:0000313" key="3">
    <source>
        <dbReference type="Proteomes" id="UP000809621"/>
    </source>
</evidence>